<feature type="region of interest" description="Disordered" evidence="1">
    <location>
        <begin position="310"/>
        <end position="332"/>
    </location>
</feature>
<evidence type="ECO:0000313" key="2">
    <source>
        <dbReference type="Ensembl" id="ENSUAMP00000006098.1"/>
    </source>
</evidence>
<proteinExistence type="predicted"/>
<evidence type="ECO:0000313" key="3">
    <source>
        <dbReference type="Proteomes" id="UP000291022"/>
    </source>
</evidence>
<evidence type="ECO:0000256" key="1">
    <source>
        <dbReference type="SAM" id="MobiDB-lite"/>
    </source>
</evidence>
<dbReference type="Proteomes" id="UP000291022">
    <property type="component" value="Unassembled WGS sequence"/>
</dbReference>
<dbReference type="AlphaFoldDB" id="A0A452QLE7"/>
<name>A0A452QLE7_URSAM</name>
<dbReference type="Ensembl" id="ENSUAMT00000006901.1">
    <property type="protein sequence ID" value="ENSUAMP00000006098.1"/>
    <property type="gene ID" value="ENSUAMG00000005374.1"/>
</dbReference>
<feature type="region of interest" description="Disordered" evidence="1">
    <location>
        <begin position="213"/>
        <end position="234"/>
    </location>
</feature>
<sequence length="368" mass="39272">MPFLNRVLGLPFSEGGLSSWYKTRLPPPTHKTANTTGLLVRQGGEAVTSAVGWEPGSVSGLERNPLGTEPGLCRPKCGQVRIPTVPLAAWSCRRHLSLGLVFSLGKPRPLWRPHRNGVHWVTCARVRSQQGLHVCQSQVWLGSCGFPHMCVSFTQTADRTTANPATAEWRPGLEVPCPPMPPTPSWGPRNKGRLFHLVRESGGLGWGAVAVAQMQPGPPGGTGKAEGSSPLPQASPCPPLASLFLSLVAVDPKEEGLEAQISRLAELIGRLESKTLWFDLQQRLTDEEGTNMVRPAPSLPSPVALSLPEPGLDTGSSVSLTPPIPGPPPGAMQPQLLAPRPSQGCFLIKNGLAQSKAISTVTPKHRMQ</sequence>
<reference evidence="2" key="2">
    <citation type="submission" date="2025-08" db="UniProtKB">
        <authorList>
            <consortium name="Ensembl"/>
        </authorList>
    </citation>
    <scope>IDENTIFICATION</scope>
</reference>
<reference evidence="2" key="3">
    <citation type="submission" date="2025-09" db="UniProtKB">
        <authorList>
            <consortium name="Ensembl"/>
        </authorList>
    </citation>
    <scope>IDENTIFICATION</scope>
</reference>
<dbReference type="STRING" id="9643.ENSUAMP00000006098"/>
<keyword evidence="3" id="KW-1185">Reference proteome</keyword>
<protein>
    <submittedName>
        <fullName evidence="2">Uncharacterized protein</fullName>
    </submittedName>
</protein>
<feature type="compositionally biased region" description="Pro residues" evidence="1">
    <location>
        <begin position="322"/>
        <end position="331"/>
    </location>
</feature>
<reference evidence="3" key="1">
    <citation type="submission" date="2016-06" db="EMBL/GenBank/DDBJ databases">
        <title>De novo assembly and RNA-Seq shows season-dependent expression and editing in black bear kidneys.</title>
        <authorList>
            <person name="Korstanje R."/>
            <person name="Srivastava A."/>
            <person name="Sarsani V.K."/>
            <person name="Sheehan S.M."/>
            <person name="Seger R.L."/>
            <person name="Barter M.E."/>
            <person name="Lindqvist C."/>
            <person name="Brody L.C."/>
            <person name="Mullikin J.C."/>
        </authorList>
    </citation>
    <scope>NUCLEOTIDE SEQUENCE [LARGE SCALE GENOMIC DNA]</scope>
</reference>
<organism evidence="2 3">
    <name type="scientific">Ursus americanus</name>
    <name type="common">American black bear</name>
    <name type="synonym">Euarctos americanus</name>
    <dbReference type="NCBI Taxonomy" id="9643"/>
    <lineage>
        <taxon>Eukaryota</taxon>
        <taxon>Metazoa</taxon>
        <taxon>Chordata</taxon>
        <taxon>Craniata</taxon>
        <taxon>Vertebrata</taxon>
        <taxon>Euteleostomi</taxon>
        <taxon>Mammalia</taxon>
        <taxon>Eutheria</taxon>
        <taxon>Laurasiatheria</taxon>
        <taxon>Carnivora</taxon>
        <taxon>Caniformia</taxon>
        <taxon>Ursidae</taxon>
        <taxon>Ursus</taxon>
    </lineage>
</organism>
<accession>A0A452QLE7</accession>